<proteinExistence type="predicted"/>
<sequence length="267" mass="30436">MQLYSSSLMDERWQVYCSVADDDEVVQAEFQNPLIQDYVTAWVATGQFYITNPLLQLEWGRQTLTALAALALAGTQAAPTKTSDMQCHRVKGPTKLTTHFVGVRHYEYRDDVGIKETSDGRYLLHDEKNTDDRFEFYQCDAPPKGFKTSSKDELRGQIRSEKYPGKCLSVGGVDNRPHIIFDPDLEDGQKDGGFEKKNGILSLEPCSEDPRLQWWTFYNNVTFYTGSEEDTERRRVGGSDPLYISSVKNPELAPHHLANTPFLQFFD</sequence>
<name>A0AAF0J0W8_9BASI</name>
<accession>A0AAF0J0W8</accession>
<dbReference type="Proteomes" id="UP001214415">
    <property type="component" value="Chromosome 5"/>
</dbReference>
<dbReference type="AlphaFoldDB" id="A0AAF0J0W8"/>
<evidence type="ECO:0000313" key="1">
    <source>
        <dbReference type="EMBL" id="WFD23903.1"/>
    </source>
</evidence>
<organism evidence="1 2">
    <name type="scientific">Malassezia equina</name>
    <dbReference type="NCBI Taxonomy" id="1381935"/>
    <lineage>
        <taxon>Eukaryota</taxon>
        <taxon>Fungi</taxon>
        <taxon>Dikarya</taxon>
        <taxon>Basidiomycota</taxon>
        <taxon>Ustilaginomycotina</taxon>
        <taxon>Malasseziomycetes</taxon>
        <taxon>Malasseziales</taxon>
        <taxon>Malasseziaceae</taxon>
        <taxon>Malassezia</taxon>
    </lineage>
</organism>
<dbReference type="EMBL" id="CP119904">
    <property type="protein sequence ID" value="WFD23903.1"/>
    <property type="molecule type" value="Genomic_DNA"/>
</dbReference>
<protein>
    <submittedName>
        <fullName evidence="1">Uncharacterized protein</fullName>
    </submittedName>
</protein>
<evidence type="ECO:0000313" key="2">
    <source>
        <dbReference type="Proteomes" id="UP001214415"/>
    </source>
</evidence>
<reference evidence="1" key="1">
    <citation type="submission" date="2023-03" db="EMBL/GenBank/DDBJ databases">
        <title>Mating type loci evolution in Malassezia.</title>
        <authorList>
            <person name="Coelho M.A."/>
        </authorList>
    </citation>
    <scope>NUCLEOTIDE SEQUENCE</scope>
    <source>
        <strain evidence="1">CBS 12830</strain>
    </source>
</reference>
<gene>
    <name evidence="1" type="ORF">MEQU1_002597</name>
</gene>
<keyword evidence="2" id="KW-1185">Reference proteome</keyword>